<dbReference type="Pfam" id="PF01527">
    <property type="entry name" value="HTH_Tnp_1"/>
    <property type="match status" value="1"/>
</dbReference>
<proteinExistence type="inferred from homology"/>
<dbReference type="EMBL" id="NQKG01000043">
    <property type="protein sequence ID" value="OZY51609.1"/>
    <property type="molecule type" value="Genomic_DNA"/>
</dbReference>
<organism evidence="8 9">
    <name type="scientific">Pseudomonas lundensis</name>
    <dbReference type="NCBI Taxonomy" id="86185"/>
    <lineage>
        <taxon>Bacteria</taxon>
        <taxon>Pseudomonadati</taxon>
        <taxon>Pseudomonadota</taxon>
        <taxon>Gammaproteobacteria</taxon>
        <taxon>Pseudomonadales</taxon>
        <taxon>Pseudomonadaceae</taxon>
        <taxon>Pseudomonas</taxon>
    </lineage>
</organism>
<dbReference type="Proteomes" id="UP000215788">
    <property type="component" value="Unassembled WGS sequence"/>
</dbReference>
<comment type="similarity">
    <text evidence="1">Belongs to the transposase 8 family.</text>
</comment>
<dbReference type="InterPro" id="IPR012337">
    <property type="entry name" value="RNaseH-like_sf"/>
</dbReference>
<dbReference type="Pfam" id="PF00665">
    <property type="entry name" value="rve"/>
    <property type="match status" value="1"/>
</dbReference>
<dbReference type="NCBIfam" id="NF033516">
    <property type="entry name" value="transpos_IS3"/>
    <property type="match status" value="1"/>
</dbReference>
<evidence type="ECO:0000313" key="7">
    <source>
        <dbReference type="EMBL" id="OZY51609.1"/>
    </source>
</evidence>
<dbReference type="Pfam" id="PF13333">
    <property type="entry name" value="rve_2"/>
    <property type="match status" value="1"/>
</dbReference>
<dbReference type="InterPro" id="IPR002514">
    <property type="entry name" value="Transposase_8"/>
</dbReference>
<dbReference type="OrthoDB" id="9810995at2"/>
<evidence type="ECO:0000313" key="8">
    <source>
        <dbReference type="EMBL" id="OZY57250.1"/>
    </source>
</evidence>
<dbReference type="RefSeq" id="WP_088500313.1">
    <property type="nucleotide sequence ID" value="NZ_LCYZ01000001.1"/>
</dbReference>
<accession>A0A266N4F9</accession>
<keyword evidence="10" id="KW-1185">Reference proteome</keyword>
<keyword evidence="2" id="KW-0815">Transposition</keyword>
<dbReference type="Proteomes" id="UP000216897">
    <property type="component" value="Unassembled WGS sequence"/>
</dbReference>
<dbReference type="InterPro" id="IPR048020">
    <property type="entry name" value="Transpos_IS3"/>
</dbReference>
<dbReference type="PROSITE" id="PS50994">
    <property type="entry name" value="INTEGRASE"/>
    <property type="match status" value="1"/>
</dbReference>
<dbReference type="InterPro" id="IPR001584">
    <property type="entry name" value="Integrase_cat-core"/>
</dbReference>
<keyword evidence="3" id="KW-0238">DNA-binding</keyword>
<evidence type="ECO:0000256" key="1">
    <source>
        <dbReference type="ARBA" id="ARBA00009964"/>
    </source>
</evidence>
<sequence length="385" mass="43645">MARTATPMKQNRTRHSQAFKNEALALAERIGVSKAAEQLGLHASQLYGWRSKQQQTLSSSEREQSLADENARLKRLLAEQAEELAIGKKGRGVLCEEPQVKYAFMRTHAPAFPVKAMCRVLGVARSGFYAWCSREPSTRHQQRAELDQRVAQAYNARKGRSGAPRLCHDLWEAGLRCNRKTVAASMQRQGLRAKAAKKFKATTNSRHSLPVAENLLKQDFTASAPNQKWVGDITYLHTDEGWLYLAVIIDLYSRMVVGWAMSERMTADLACDALHMALWRRKQPKGVIVHSDRGSQYCSTAYQGLIRAHQLRCSMSAKGNCYDNACAESFFHSLKVECIHGERFMSRAQMRETVFEYIETDYNRQRRHSTLGHISPQAYEARMSA</sequence>
<dbReference type="PANTHER" id="PTHR46889">
    <property type="entry name" value="TRANSPOSASE INSF FOR INSERTION SEQUENCE IS3B-RELATED"/>
    <property type="match status" value="1"/>
</dbReference>
<evidence type="ECO:0000256" key="4">
    <source>
        <dbReference type="ARBA" id="ARBA00037276"/>
    </source>
</evidence>
<dbReference type="GO" id="GO:0006313">
    <property type="term" value="P:DNA transposition"/>
    <property type="evidence" value="ECO:0007669"/>
    <property type="project" value="InterPro"/>
</dbReference>
<dbReference type="SUPFAM" id="SSF46689">
    <property type="entry name" value="Homeodomain-like"/>
    <property type="match status" value="1"/>
</dbReference>
<gene>
    <name evidence="7" type="ORF">CJF38_22730</name>
    <name evidence="8" type="ORF">CJF39_22560</name>
</gene>
<dbReference type="Gene3D" id="3.30.420.10">
    <property type="entry name" value="Ribonuclease H-like superfamily/Ribonuclease H"/>
    <property type="match status" value="1"/>
</dbReference>
<evidence type="ECO:0000313" key="9">
    <source>
        <dbReference type="Proteomes" id="UP000215788"/>
    </source>
</evidence>
<dbReference type="AlphaFoldDB" id="A0A266N4F9"/>
<dbReference type="GO" id="GO:0003677">
    <property type="term" value="F:DNA binding"/>
    <property type="evidence" value="ECO:0007669"/>
    <property type="project" value="UniProtKB-KW"/>
</dbReference>
<dbReference type="InterPro" id="IPR036397">
    <property type="entry name" value="RNaseH_sf"/>
</dbReference>
<comment type="similarity">
    <text evidence="5">Belongs to the transposase IS3/IS150/IS904 family.</text>
</comment>
<dbReference type="InterPro" id="IPR025948">
    <property type="entry name" value="HTH-like_dom"/>
</dbReference>
<dbReference type="Pfam" id="PF13276">
    <property type="entry name" value="HTH_21"/>
    <property type="match status" value="1"/>
</dbReference>
<evidence type="ECO:0000256" key="2">
    <source>
        <dbReference type="ARBA" id="ARBA00022578"/>
    </source>
</evidence>
<dbReference type="EMBL" id="NQKI01000091">
    <property type="protein sequence ID" value="OZY57250.1"/>
    <property type="molecule type" value="Genomic_DNA"/>
</dbReference>
<dbReference type="GO" id="GO:0015074">
    <property type="term" value="P:DNA integration"/>
    <property type="evidence" value="ECO:0007669"/>
    <property type="project" value="InterPro"/>
</dbReference>
<dbReference type="InterPro" id="IPR009057">
    <property type="entry name" value="Homeodomain-like_sf"/>
</dbReference>
<feature type="domain" description="Integrase catalytic" evidence="6">
    <location>
        <begin position="221"/>
        <end position="383"/>
    </location>
</feature>
<dbReference type="FunFam" id="3.30.420.10:FF:000030">
    <property type="entry name" value="IS3, transposase orfB"/>
    <property type="match status" value="1"/>
</dbReference>
<name>A0A266N4F9_9PSED</name>
<reference evidence="9 10" key="1">
    <citation type="submission" date="2017-08" db="EMBL/GenBank/DDBJ databases">
        <title>Genomic and metabolic characterisation of spoilage-associated Pseudomonas species.</title>
        <authorList>
            <person name="Stanborough T."/>
            <person name="Fegan N."/>
            <person name="Powell S.M."/>
            <person name="Singh T."/>
            <person name="Tamplin M.L."/>
            <person name="Chandry P.S."/>
        </authorList>
    </citation>
    <scope>NUCLEOTIDE SEQUENCE [LARGE SCALE GENOMIC DNA]</scope>
    <source>
        <strain evidence="8 9">L1802</strain>
        <strain evidence="7 10">L1814</strain>
    </source>
</reference>
<evidence type="ECO:0000259" key="6">
    <source>
        <dbReference type="PROSITE" id="PS50994"/>
    </source>
</evidence>
<dbReference type="SUPFAM" id="SSF53098">
    <property type="entry name" value="Ribonuclease H-like"/>
    <property type="match status" value="1"/>
</dbReference>
<evidence type="ECO:0000256" key="5">
    <source>
        <dbReference type="ARBA" id="ARBA00043964"/>
    </source>
</evidence>
<dbReference type="GO" id="GO:0004803">
    <property type="term" value="F:transposase activity"/>
    <property type="evidence" value="ECO:0007669"/>
    <property type="project" value="InterPro"/>
</dbReference>
<dbReference type="InterPro" id="IPR050900">
    <property type="entry name" value="Transposase_IS3/IS150/IS904"/>
</dbReference>
<evidence type="ECO:0000313" key="10">
    <source>
        <dbReference type="Proteomes" id="UP000216897"/>
    </source>
</evidence>
<comment type="function">
    <text evidence="4">Involved in the transposition of the insertion sequence IS3.</text>
</comment>
<comment type="caution">
    <text evidence="8">The sequence shown here is derived from an EMBL/GenBank/DDBJ whole genome shotgun (WGS) entry which is preliminary data.</text>
</comment>
<evidence type="ECO:0000256" key="3">
    <source>
        <dbReference type="ARBA" id="ARBA00023125"/>
    </source>
</evidence>
<dbReference type="PANTHER" id="PTHR46889:SF6">
    <property type="entry name" value="TRANSPOSASE INSF FOR INSERTION SEQUENCE IS3B"/>
    <property type="match status" value="1"/>
</dbReference>
<protein>
    <submittedName>
        <fullName evidence="8">IS3 family transposase</fullName>
    </submittedName>
</protein>